<proteinExistence type="predicted"/>
<gene>
    <name evidence="3" type="ORF">BDV25DRAFT_127522</name>
</gene>
<evidence type="ECO:0000313" key="3">
    <source>
        <dbReference type="EMBL" id="KAE8153041.1"/>
    </source>
</evidence>
<dbReference type="PANTHER" id="PTHR46910:SF5">
    <property type="entry name" value="ZN(II)2CYS6 TRANSCRIPTION FACTOR (EUROFUNG)"/>
    <property type="match status" value="1"/>
</dbReference>
<evidence type="ECO:0008006" key="5">
    <source>
        <dbReference type="Google" id="ProtNLM"/>
    </source>
</evidence>
<protein>
    <recommendedName>
        <fullName evidence="5">Transcription factor domain-containing protein</fullName>
    </recommendedName>
</protein>
<dbReference type="EMBL" id="ML742044">
    <property type="protein sequence ID" value="KAE8153041.1"/>
    <property type="molecule type" value="Genomic_DNA"/>
</dbReference>
<reference evidence="3 4" key="1">
    <citation type="submission" date="2019-04" db="EMBL/GenBank/DDBJ databases">
        <title>Friends and foes A comparative genomics study of 23 Aspergillus species from section Flavi.</title>
        <authorList>
            <consortium name="DOE Joint Genome Institute"/>
            <person name="Kjaerbolling I."/>
            <person name="Vesth T."/>
            <person name="Frisvad J.C."/>
            <person name="Nybo J.L."/>
            <person name="Theobald S."/>
            <person name="Kildgaard S."/>
            <person name="Isbrandt T."/>
            <person name="Kuo A."/>
            <person name="Sato A."/>
            <person name="Lyhne E.K."/>
            <person name="Kogle M.E."/>
            <person name="Wiebenga A."/>
            <person name="Kun R.S."/>
            <person name="Lubbers R.J."/>
            <person name="Makela M.R."/>
            <person name="Barry K."/>
            <person name="Chovatia M."/>
            <person name="Clum A."/>
            <person name="Daum C."/>
            <person name="Haridas S."/>
            <person name="He G."/>
            <person name="LaButti K."/>
            <person name="Lipzen A."/>
            <person name="Mondo S."/>
            <person name="Riley R."/>
            <person name="Salamov A."/>
            <person name="Simmons B.A."/>
            <person name="Magnuson J.K."/>
            <person name="Henrissat B."/>
            <person name="Mortensen U.H."/>
            <person name="Larsen T.O."/>
            <person name="Devries R.P."/>
            <person name="Grigoriev I.V."/>
            <person name="Machida M."/>
            <person name="Baker S.E."/>
            <person name="Andersen M.R."/>
        </authorList>
    </citation>
    <scope>NUCLEOTIDE SEQUENCE [LARGE SCALE GENOMIC DNA]</scope>
    <source>
        <strain evidence="3 4">IBT 18842</strain>
    </source>
</reference>
<evidence type="ECO:0000256" key="2">
    <source>
        <dbReference type="SAM" id="MobiDB-lite"/>
    </source>
</evidence>
<dbReference type="AlphaFoldDB" id="A0A5N6U471"/>
<dbReference type="InterPro" id="IPR050987">
    <property type="entry name" value="AtrR-like"/>
</dbReference>
<keyword evidence="1" id="KW-0539">Nucleus</keyword>
<keyword evidence="4" id="KW-1185">Reference proteome</keyword>
<dbReference type="GO" id="GO:0003700">
    <property type="term" value="F:DNA-binding transcription factor activity"/>
    <property type="evidence" value="ECO:0007669"/>
    <property type="project" value="InterPro"/>
</dbReference>
<dbReference type="CDD" id="cd12148">
    <property type="entry name" value="fungal_TF_MHR"/>
    <property type="match status" value="1"/>
</dbReference>
<evidence type="ECO:0000313" key="4">
    <source>
        <dbReference type="Proteomes" id="UP000325780"/>
    </source>
</evidence>
<evidence type="ECO:0000256" key="1">
    <source>
        <dbReference type="ARBA" id="ARBA00023242"/>
    </source>
</evidence>
<name>A0A5N6U471_ASPAV</name>
<dbReference type="Proteomes" id="UP000325780">
    <property type="component" value="Unassembled WGS sequence"/>
</dbReference>
<feature type="region of interest" description="Disordered" evidence="2">
    <location>
        <begin position="28"/>
        <end position="52"/>
    </location>
</feature>
<accession>A0A5N6U471</accession>
<dbReference type="OrthoDB" id="103819at2759"/>
<organism evidence="3 4">
    <name type="scientific">Aspergillus avenaceus</name>
    <dbReference type="NCBI Taxonomy" id="36643"/>
    <lineage>
        <taxon>Eukaryota</taxon>
        <taxon>Fungi</taxon>
        <taxon>Dikarya</taxon>
        <taxon>Ascomycota</taxon>
        <taxon>Pezizomycotina</taxon>
        <taxon>Eurotiomycetes</taxon>
        <taxon>Eurotiomycetidae</taxon>
        <taxon>Eurotiales</taxon>
        <taxon>Aspergillaceae</taxon>
        <taxon>Aspergillus</taxon>
        <taxon>Aspergillus subgen. Circumdati</taxon>
    </lineage>
</organism>
<sequence length="604" mass="67861">MDQSERSETIQARRRRLASVPRAIRCDRSCPCSNSLDPQTAPGRTRRPDQIDSLEKRLNAVERRIVPGRAPSEEPDTVSPQSAEVTPLYQGGPSFTNQSLDARDAARRTAIDSALLQSPAMVSSPERFRLAGGPSGQAPRPLPIDLVLAIIQEIKRNRPIFLCSYAISDPAIVEHFCQKMYFPTTPITSGDIASMYGILYPLLKEFMILKAPLCEKFDLKHYTIQCGQCFKRAIETYDVLITPTFENLLAIIMGFTKAQDEDRPLLSYSLISAAANQCQMMGYQKESTYRTARTVTNSENMRRLFWTTYVIRDVDIDVNYPALSSDPAVRPWDESFVMAIKLASIQGQIYDSLYSSDALRVNHMERTVRIEKLCTDMQQWGVEFKQINARHVNSQKIFEISRDSWDITFYSTFTSLLRASTIGGGEISAQCFNVARLSLQSHIRCFGNYQSTEFLTDSDYANWVLLFSSFTPFIVVFLHAIASSSAADIQLLEDVAESLQRLARVSSSPQRLYQICSLFLQIAKGLVETRTSCIGTYDQQLDSLMLSTDGYPVLFEPESLERLLESDSYPVDDRGGDIDARNLSLILDSWTTGIPSGFELFGGS</sequence>
<feature type="region of interest" description="Disordered" evidence="2">
    <location>
        <begin position="65"/>
        <end position="98"/>
    </location>
</feature>
<dbReference type="PANTHER" id="PTHR46910">
    <property type="entry name" value="TRANSCRIPTION FACTOR PDR1"/>
    <property type="match status" value="1"/>
</dbReference>